<evidence type="ECO:0000313" key="2">
    <source>
        <dbReference type="Proteomes" id="UP001164250"/>
    </source>
</evidence>
<sequence>MRFRLVMEDLEPWCGVMLLQRLFNLMITALTTSAIVLQSEALDYFWRSHCNVVEITSSCKSWAAINAIKKESF</sequence>
<dbReference type="Proteomes" id="UP001164250">
    <property type="component" value="Chromosome 15"/>
</dbReference>
<keyword evidence="2" id="KW-1185">Reference proteome</keyword>
<protein>
    <submittedName>
        <fullName evidence="1">Uncharacterized protein</fullName>
    </submittedName>
</protein>
<organism evidence="1 2">
    <name type="scientific">Pistacia atlantica</name>
    <dbReference type="NCBI Taxonomy" id="434234"/>
    <lineage>
        <taxon>Eukaryota</taxon>
        <taxon>Viridiplantae</taxon>
        <taxon>Streptophyta</taxon>
        <taxon>Embryophyta</taxon>
        <taxon>Tracheophyta</taxon>
        <taxon>Spermatophyta</taxon>
        <taxon>Magnoliopsida</taxon>
        <taxon>eudicotyledons</taxon>
        <taxon>Gunneridae</taxon>
        <taxon>Pentapetalae</taxon>
        <taxon>rosids</taxon>
        <taxon>malvids</taxon>
        <taxon>Sapindales</taxon>
        <taxon>Anacardiaceae</taxon>
        <taxon>Pistacia</taxon>
    </lineage>
</organism>
<gene>
    <name evidence="1" type="ORF">Patl1_33395</name>
</gene>
<evidence type="ECO:0000313" key="1">
    <source>
        <dbReference type="EMBL" id="KAJ0075802.1"/>
    </source>
</evidence>
<name>A0ACC0ZRD6_9ROSI</name>
<proteinExistence type="predicted"/>
<accession>A0ACC0ZRD6</accession>
<comment type="caution">
    <text evidence="1">The sequence shown here is derived from an EMBL/GenBank/DDBJ whole genome shotgun (WGS) entry which is preliminary data.</text>
</comment>
<dbReference type="EMBL" id="CM047910">
    <property type="protein sequence ID" value="KAJ0075802.1"/>
    <property type="molecule type" value="Genomic_DNA"/>
</dbReference>
<reference evidence="2" key="1">
    <citation type="journal article" date="2023" name="G3 (Bethesda)">
        <title>Genome assembly and association tests identify interacting loci associated with vigor, precocity, and sex in interspecific pistachio rootstocks.</title>
        <authorList>
            <person name="Palmer W."/>
            <person name="Jacygrad E."/>
            <person name="Sagayaradj S."/>
            <person name="Cavanaugh K."/>
            <person name="Han R."/>
            <person name="Bertier L."/>
            <person name="Beede B."/>
            <person name="Kafkas S."/>
            <person name="Golino D."/>
            <person name="Preece J."/>
            <person name="Michelmore R."/>
        </authorList>
    </citation>
    <scope>NUCLEOTIDE SEQUENCE [LARGE SCALE GENOMIC DNA]</scope>
</reference>